<reference evidence="1" key="1">
    <citation type="submission" date="2020-11" db="EMBL/GenBank/DDBJ databases">
        <authorList>
            <consortium name="DOE Joint Genome Institute"/>
            <person name="Ahrendt S."/>
            <person name="Riley R."/>
            <person name="Andreopoulos W."/>
            <person name="Labutti K."/>
            <person name="Pangilinan J."/>
            <person name="Ruiz-Duenas F.J."/>
            <person name="Barrasa J.M."/>
            <person name="Sanchez-Garcia M."/>
            <person name="Camarero S."/>
            <person name="Miyauchi S."/>
            <person name="Serrano A."/>
            <person name="Linde D."/>
            <person name="Babiker R."/>
            <person name="Drula E."/>
            <person name="Ayuso-Fernandez I."/>
            <person name="Pacheco R."/>
            <person name="Padilla G."/>
            <person name="Ferreira P."/>
            <person name="Barriuso J."/>
            <person name="Kellner H."/>
            <person name="Castanera R."/>
            <person name="Alfaro M."/>
            <person name="Ramirez L."/>
            <person name="Pisabarro A.G."/>
            <person name="Kuo A."/>
            <person name="Tritt A."/>
            <person name="Lipzen A."/>
            <person name="He G."/>
            <person name="Yan M."/>
            <person name="Ng V."/>
            <person name="Cullen D."/>
            <person name="Martin F."/>
            <person name="Rosso M.-N."/>
            <person name="Henrissat B."/>
            <person name="Hibbett D."/>
            <person name="Martinez A.T."/>
            <person name="Grigoriev I.V."/>
        </authorList>
    </citation>
    <scope>NUCLEOTIDE SEQUENCE</scope>
    <source>
        <strain evidence="1">ATCC 90797</strain>
    </source>
</reference>
<keyword evidence="2" id="KW-1185">Reference proteome</keyword>
<organism evidence="1 2">
    <name type="scientific">Pleurotus eryngii</name>
    <name type="common">Boletus of the steppes</name>
    <dbReference type="NCBI Taxonomy" id="5323"/>
    <lineage>
        <taxon>Eukaryota</taxon>
        <taxon>Fungi</taxon>
        <taxon>Dikarya</taxon>
        <taxon>Basidiomycota</taxon>
        <taxon>Agaricomycotina</taxon>
        <taxon>Agaricomycetes</taxon>
        <taxon>Agaricomycetidae</taxon>
        <taxon>Agaricales</taxon>
        <taxon>Pleurotineae</taxon>
        <taxon>Pleurotaceae</taxon>
        <taxon>Pleurotus</taxon>
    </lineage>
</organism>
<protein>
    <submittedName>
        <fullName evidence="1">Uncharacterized protein</fullName>
    </submittedName>
</protein>
<proteinExistence type="predicted"/>
<dbReference type="AlphaFoldDB" id="A0A9P6A733"/>
<comment type="caution">
    <text evidence="1">The sequence shown here is derived from an EMBL/GenBank/DDBJ whole genome shotgun (WGS) entry which is preliminary data.</text>
</comment>
<evidence type="ECO:0000313" key="1">
    <source>
        <dbReference type="EMBL" id="KAF9500809.1"/>
    </source>
</evidence>
<accession>A0A9P6A733</accession>
<dbReference type="EMBL" id="MU154526">
    <property type="protein sequence ID" value="KAF9500809.1"/>
    <property type="molecule type" value="Genomic_DNA"/>
</dbReference>
<evidence type="ECO:0000313" key="2">
    <source>
        <dbReference type="Proteomes" id="UP000807025"/>
    </source>
</evidence>
<sequence length="176" mass="19093">LVEVEGVAQLVFKICANSVSHPVVMTDWAYKVGHEFLLHLLSHENLGSRGRGRGHHCVFGVQAAISRTSWLDSKKGPPQIISEHRLSGTMIACEPLSMSTFNSTEAHKAEASTHSQVSSSHSFGINLGGRACLLSAFGRQAEDEVGAANDEDWFEHVKGPIGWHLASLQFSSSKQC</sequence>
<dbReference type="Proteomes" id="UP000807025">
    <property type="component" value="Unassembled WGS sequence"/>
</dbReference>
<name>A0A9P6A733_PLEER</name>
<feature type="non-terminal residue" evidence="1">
    <location>
        <position position="1"/>
    </location>
</feature>
<gene>
    <name evidence="1" type="ORF">BDN71DRAFT_1427243</name>
</gene>